<dbReference type="SUPFAM" id="SSF74924">
    <property type="entry name" value="Cap-Gly domain"/>
    <property type="match status" value="1"/>
</dbReference>
<evidence type="ECO:0000256" key="1">
    <source>
        <dbReference type="SAM" id="MobiDB-lite"/>
    </source>
</evidence>
<feature type="compositionally biased region" description="Basic and acidic residues" evidence="1">
    <location>
        <begin position="139"/>
        <end position="154"/>
    </location>
</feature>
<feature type="region of interest" description="Disordered" evidence="1">
    <location>
        <begin position="575"/>
        <end position="594"/>
    </location>
</feature>
<evidence type="ECO:0000313" key="3">
    <source>
        <dbReference type="EMBL" id="KAJ1522080.1"/>
    </source>
</evidence>
<dbReference type="InterPro" id="IPR036859">
    <property type="entry name" value="CAP-Gly_dom_sf"/>
</dbReference>
<feature type="region of interest" description="Disordered" evidence="1">
    <location>
        <begin position="332"/>
        <end position="377"/>
    </location>
</feature>
<dbReference type="Proteomes" id="UP001075354">
    <property type="component" value="Chromosome 12"/>
</dbReference>
<dbReference type="InterPro" id="IPR000938">
    <property type="entry name" value="CAP-Gly_domain"/>
</dbReference>
<evidence type="ECO:0000313" key="4">
    <source>
        <dbReference type="Proteomes" id="UP001075354"/>
    </source>
</evidence>
<accession>A0AAV7XAE3</accession>
<feature type="compositionally biased region" description="Basic and acidic residues" evidence="1">
    <location>
        <begin position="545"/>
        <end position="555"/>
    </location>
</feature>
<feature type="region of interest" description="Disordered" evidence="1">
    <location>
        <begin position="95"/>
        <end position="220"/>
    </location>
</feature>
<feature type="compositionally biased region" description="Polar residues" evidence="1">
    <location>
        <begin position="98"/>
        <end position="122"/>
    </location>
</feature>
<feature type="compositionally biased region" description="Low complexity" evidence="1">
    <location>
        <begin position="575"/>
        <end position="586"/>
    </location>
</feature>
<gene>
    <name evidence="3" type="ORF">ONE63_002391</name>
</gene>
<proteinExistence type="predicted"/>
<feature type="compositionally biased region" description="Low complexity" evidence="1">
    <location>
        <begin position="533"/>
        <end position="544"/>
    </location>
</feature>
<feature type="compositionally biased region" description="Polar residues" evidence="1">
    <location>
        <begin position="332"/>
        <end position="353"/>
    </location>
</feature>
<evidence type="ECO:0000259" key="2">
    <source>
        <dbReference type="PROSITE" id="PS50245"/>
    </source>
</evidence>
<feature type="compositionally biased region" description="Acidic residues" evidence="1">
    <location>
        <begin position="184"/>
        <end position="200"/>
    </location>
</feature>
<keyword evidence="4" id="KW-1185">Reference proteome</keyword>
<name>A0AAV7XAE3_9NEOP</name>
<organism evidence="3 4">
    <name type="scientific">Megalurothrips usitatus</name>
    <name type="common">bean blossom thrips</name>
    <dbReference type="NCBI Taxonomy" id="439358"/>
    <lineage>
        <taxon>Eukaryota</taxon>
        <taxon>Metazoa</taxon>
        <taxon>Ecdysozoa</taxon>
        <taxon>Arthropoda</taxon>
        <taxon>Hexapoda</taxon>
        <taxon>Insecta</taxon>
        <taxon>Pterygota</taxon>
        <taxon>Neoptera</taxon>
        <taxon>Paraneoptera</taxon>
        <taxon>Thysanoptera</taxon>
        <taxon>Terebrantia</taxon>
        <taxon>Thripoidea</taxon>
        <taxon>Thripidae</taxon>
        <taxon>Megalurothrips</taxon>
    </lineage>
</organism>
<dbReference type="AlphaFoldDB" id="A0AAV7XAE3"/>
<feature type="domain" description="CAP-Gly" evidence="2">
    <location>
        <begin position="759"/>
        <end position="801"/>
    </location>
</feature>
<dbReference type="Pfam" id="PF01302">
    <property type="entry name" value="CAP_GLY"/>
    <property type="match status" value="1"/>
</dbReference>
<comment type="caution">
    <text evidence="3">The sequence shown here is derived from an EMBL/GenBank/DDBJ whole genome shotgun (WGS) entry which is preliminary data.</text>
</comment>
<dbReference type="PROSITE" id="PS50245">
    <property type="entry name" value="CAP_GLY_2"/>
    <property type="match status" value="1"/>
</dbReference>
<dbReference type="SMART" id="SM01052">
    <property type="entry name" value="CAP_GLY"/>
    <property type="match status" value="1"/>
</dbReference>
<feature type="region of interest" description="Disordered" evidence="1">
    <location>
        <begin position="641"/>
        <end position="675"/>
    </location>
</feature>
<feature type="region of interest" description="Disordered" evidence="1">
    <location>
        <begin position="251"/>
        <end position="275"/>
    </location>
</feature>
<dbReference type="Gene3D" id="2.30.30.190">
    <property type="entry name" value="CAP Gly-rich-like domain"/>
    <property type="match status" value="1"/>
</dbReference>
<protein>
    <recommendedName>
        <fullName evidence="2">CAP-Gly domain-containing protein</fullName>
    </recommendedName>
</protein>
<sequence length="811" mass="89447">MDQSSYNACSFSSQPTNDLNLETVRALHQTVVALRAALEQSRSELFELRLKVHSNSNNKVYAETIEKLALENHILRERVISSNKKMDNIDNKADAPVTEQTSNSADLEQDSVSPNPDATNPESPEAKTPDKNLSAEGNESSKDLSLEEPGKTEELVEEASGEKASPVEGNGIDAAEMSTPEADKELENEEEVSYINEEDASQINGIKPKVSAESDNESEELDDIELIFTTEETKELGVMQEDLVSISDTENWTSVNGQPPPPTTVEKSTQFDEESTGLRMPWTHTVVMETDISKCGIIDENEAPPNNNLRRNTLPSPMPYRPIIHKEVLSATKSPSHTVKFSTARSPRTSGSSDSKRVPMRPILVEPNSSPKRESEAQTDITALPSHWKSESYLAHKVSHQFTTLPSKFTLPMRQVMHSRPSLKICDRNQDARRILLSDINFTSMVPELSRSADHLALESGAAGLGEAGSLAPTVAGLYRNFPRAFSYMKNPDVMGPCLVSPGYQHAREYGRFQWSPCECASQGKWEYPSRYQSTQSSATSPQPHEVDAKLRPDMKPSTSSLDVCRHGHLIQRSMSSSSWQSEPASPTHCPLHSRTRSVPLAASYTQSRSKLAGPALSCGFRYPSSSSFGPNVNRARSKVSFQENGLRRQGRGGQSLPDLRITDVQGDSGDSTDSLIDEAEDYVRRSIDCIVTGADLSRINRRRMARRHSDPDPLRDLIAPKSAQPYLPKASNELKLDHLVKVITGDGRVTAGRVRYVGAVAGLTEPHVGIELPTASGDSDGTFRGRRYFECTPSHSIFVPFKKVVMAWKT</sequence>
<dbReference type="EMBL" id="JAPTSV010000012">
    <property type="protein sequence ID" value="KAJ1522080.1"/>
    <property type="molecule type" value="Genomic_DNA"/>
</dbReference>
<reference evidence="3" key="1">
    <citation type="submission" date="2022-12" db="EMBL/GenBank/DDBJ databases">
        <title>Chromosome-level genome assembly of the bean flower thrips Megalurothrips usitatus.</title>
        <authorList>
            <person name="Ma L."/>
            <person name="Liu Q."/>
            <person name="Li H."/>
            <person name="Cai W."/>
        </authorList>
    </citation>
    <scope>NUCLEOTIDE SEQUENCE</scope>
    <source>
        <strain evidence="3">Cailab_2022a</strain>
    </source>
</reference>
<feature type="region of interest" description="Disordered" evidence="1">
    <location>
        <begin position="531"/>
        <end position="562"/>
    </location>
</feature>